<dbReference type="EMBL" id="UZAU01000740">
    <property type="status" value="NOT_ANNOTATED_CDS"/>
    <property type="molecule type" value="Genomic_DNA"/>
</dbReference>
<dbReference type="Proteomes" id="UP000596661">
    <property type="component" value="Chromosome 9"/>
</dbReference>
<accession>A0A803QHJ3</accession>
<name>A0A803QHJ3_CANSA</name>
<evidence type="ECO:0000313" key="2">
    <source>
        <dbReference type="EnsemblPlants" id="cds.evm.model.09.842"/>
    </source>
</evidence>
<dbReference type="Gramene" id="evm.model.09.842">
    <property type="protein sequence ID" value="cds.evm.model.09.842"/>
    <property type="gene ID" value="evm.TU.09.842"/>
</dbReference>
<reference evidence="2" key="2">
    <citation type="submission" date="2021-03" db="UniProtKB">
        <authorList>
            <consortium name="EnsemblPlants"/>
        </authorList>
    </citation>
    <scope>IDENTIFICATION</scope>
</reference>
<protein>
    <submittedName>
        <fullName evidence="2">Uncharacterized protein</fullName>
    </submittedName>
</protein>
<dbReference type="AlphaFoldDB" id="A0A803QHJ3"/>
<evidence type="ECO:0000313" key="3">
    <source>
        <dbReference type="Proteomes" id="UP000596661"/>
    </source>
</evidence>
<sequence>MFDHEKILHAPTLGKNFSPKCGKPPLSVMDVLATGGALTSDVTSSSTAPSAPLEGFSPVTWQSQMFSLAPPDVPADGNFSSSPDGDGPFSIHSSMISPTHMDADPSVVDVHGLSIPNSNIHPSSMGIDQGPSSYPTVHGEPVSTGVHCS</sequence>
<evidence type="ECO:0000256" key="1">
    <source>
        <dbReference type="SAM" id="MobiDB-lite"/>
    </source>
</evidence>
<reference evidence="2" key="1">
    <citation type="submission" date="2018-11" db="EMBL/GenBank/DDBJ databases">
        <authorList>
            <person name="Grassa J C."/>
        </authorList>
    </citation>
    <scope>NUCLEOTIDE SEQUENCE [LARGE SCALE GENOMIC DNA]</scope>
</reference>
<feature type="region of interest" description="Disordered" evidence="1">
    <location>
        <begin position="123"/>
        <end position="149"/>
    </location>
</feature>
<dbReference type="EnsemblPlants" id="evm.model.09.842">
    <property type="protein sequence ID" value="cds.evm.model.09.842"/>
    <property type="gene ID" value="evm.TU.09.842"/>
</dbReference>
<feature type="region of interest" description="Disordered" evidence="1">
    <location>
        <begin position="67"/>
        <end position="100"/>
    </location>
</feature>
<proteinExistence type="predicted"/>
<keyword evidence="3" id="KW-1185">Reference proteome</keyword>
<organism evidence="2 3">
    <name type="scientific">Cannabis sativa</name>
    <name type="common">Hemp</name>
    <name type="synonym">Marijuana</name>
    <dbReference type="NCBI Taxonomy" id="3483"/>
    <lineage>
        <taxon>Eukaryota</taxon>
        <taxon>Viridiplantae</taxon>
        <taxon>Streptophyta</taxon>
        <taxon>Embryophyta</taxon>
        <taxon>Tracheophyta</taxon>
        <taxon>Spermatophyta</taxon>
        <taxon>Magnoliopsida</taxon>
        <taxon>eudicotyledons</taxon>
        <taxon>Gunneridae</taxon>
        <taxon>Pentapetalae</taxon>
        <taxon>rosids</taxon>
        <taxon>fabids</taxon>
        <taxon>Rosales</taxon>
        <taxon>Cannabaceae</taxon>
        <taxon>Cannabis</taxon>
    </lineage>
</organism>